<evidence type="ECO:0000313" key="8">
    <source>
        <dbReference type="Proteomes" id="UP000258309"/>
    </source>
</evidence>
<comment type="catalytic activity">
    <reaction evidence="1">
        <text>a monocarboxylic acid amide + H2O = a monocarboxylate + NH4(+)</text>
        <dbReference type="Rhea" id="RHEA:12020"/>
        <dbReference type="ChEBI" id="CHEBI:15377"/>
        <dbReference type="ChEBI" id="CHEBI:28938"/>
        <dbReference type="ChEBI" id="CHEBI:35757"/>
        <dbReference type="ChEBI" id="CHEBI:83628"/>
        <dbReference type="EC" id="3.5.1.4"/>
    </reaction>
</comment>
<feature type="non-terminal residue" evidence="7">
    <location>
        <position position="492"/>
    </location>
</feature>
<dbReference type="OrthoDB" id="6428749at2759"/>
<feature type="non-terminal residue" evidence="7">
    <location>
        <position position="1"/>
    </location>
</feature>
<dbReference type="InterPro" id="IPR023631">
    <property type="entry name" value="Amidase_dom"/>
</dbReference>
<evidence type="ECO:0000256" key="2">
    <source>
        <dbReference type="ARBA" id="ARBA00009199"/>
    </source>
</evidence>
<comment type="caution">
    <text evidence="7">The sequence shown here is derived from an EMBL/GenBank/DDBJ whole genome shotgun (WGS) entry which is preliminary data.</text>
</comment>
<name>A0A3E2H9Q8_SCYLI</name>
<keyword evidence="4" id="KW-0378">Hydrolase</keyword>
<sequence>MASTQSWEKIVEKKREAVNGRIPKEWRLSTSDLERYKQSEKGVLHVPRESGLLSAAEVKITESYDAVSLVSEIKSGALSAVEVTTAFCKRAAIAQQLTMADKPSPLVKILLDLGAVLYVKTNIPQTLMTADSDNNVFGRTLNPYKLTLNAGGSSGGEGALVAMRGSILGVGTDIGGSIRIPALCCGLYGFKPSANRIPYGGQQGPGRPGSPGIIAAAGPLATTFRDLEFFVKHVISQVPQDYDSSALAMPWCPVEPKKKLTIGVFKGDPEYPVSPPVARAIATAVEVLQAAGHTIVPLIDTPSFKESDYLCRAFFSLDNTKVAFQHIKASGELMVQSVKNTLFIVDAKPEGYTLEELFDLNVARASYSERWNNVFMDNKLDVVLAPGAETTAVPHDTYGNAPYTGLWNVLNYPGVVIPFLKADKTIDTNDLYPPGAVRKYNAADVDRAPCSIQVVSRNLRDENLLEAARIISGDLEKAEKTGGLSKEYKSRL</sequence>
<feature type="binding site" evidence="5">
    <location>
        <position position="127"/>
    </location>
    <ligand>
        <name>substrate</name>
    </ligand>
</feature>
<dbReference type="SUPFAM" id="SSF75304">
    <property type="entry name" value="Amidase signature (AS) enzymes"/>
    <property type="match status" value="1"/>
</dbReference>
<dbReference type="InterPro" id="IPR020556">
    <property type="entry name" value="Amidase_CS"/>
</dbReference>
<dbReference type="EC" id="3.5.1.4" evidence="3"/>
<dbReference type="Gene3D" id="3.90.1300.10">
    <property type="entry name" value="Amidase signature (AS) domain"/>
    <property type="match status" value="1"/>
</dbReference>
<dbReference type="GO" id="GO:0004040">
    <property type="term" value="F:amidase activity"/>
    <property type="evidence" value="ECO:0007669"/>
    <property type="project" value="UniProtKB-EC"/>
</dbReference>
<dbReference type="Pfam" id="PF01425">
    <property type="entry name" value="Amidase"/>
    <property type="match status" value="1"/>
</dbReference>
<dbReference type="Proteomes" id="UP000258309">
    <property type="component" value="Unassembled WGS sequence"/>
</dbReference>
<dbReference type="PROSITE" id="PS00571">
    <property type="entry name" value="AMIDASES"/>
    <property type="match status" value="1"/>
</dbReference>
<dbReference type="InterPro" id="IPR036928">
    <property type="entry name" value="AS_sf"/>
</dbReference>
<dbReference type="STRING" id="5539.A0A3E2H9Q8"/>
<reference evidence="7 8" key="1">
    <citation type="submission" date="2018-05" db="EMBL/GenBank/DDBJ databases">
        <title>Draft genome sequence of Scytalidium lignicola DSM 105466, a ubiquitous saprotrophic fungus.</title>
        <authorList>
            <person name="Buettner E."/>
            <person name="Gebauer A.M."/>
            <person name="Hofrichter M."/>
            <person name="Liers C."/>
            <person name="Kellner H."/>
        </authorList>
    </citation>
    <scope>NUCLEOTIDE SEQUENCE [LARGE SCALE GENOMIC DNA]</scope>
    <source>
        <strain evidence="7 8">DSM 105466</strain>
    </source>
</reference>
<evidence type="ECO:0000256" key="3">
    <source>
        <dbReference type="ARBA" id="ARBA00012922"/>
    </source>
</evidence>
<evidence type="ECO:0000313" key="7">
    <source>
        <dbReference type="EMBL" id="RFU30110.1"/>
    </source>
</evidence>
<proteinExistence type="inferred from homology"/>
<comment type="similarity">
    <text evidence="2">Belongs to the amidase family.</text>
</comment>
<accession>A0A3E2H9Q8</accession>
<feature type="domain" description="Amidase" evidence="6">
    <location>
        <begin position="98"/>
        <end position="465"/>
    </location>
</feature>
<feature type="binding site" evidence="5">
    <location>
        <begin position="174"/>
        <end position="177"/>
    </location>
    <ligand>
        <name>substrate</name>
    </ligand>
</feature>
<dbReference type="EMBL" id="NCSJ02000108">
    <property type="protein sequence ID" value="RFU30110.1"/>
    <property type="molecule type" value="Genomic_DNA"/>
</dbReference>
<evidence type="ECO:0000256" key="4">
    <source>
        <dbReference type="ARBA" id="ARBA00022801"/>
    </source>
</evidence>
<gene>
    <name evidence="7" type="ORF">B7463_g6202</name>
</gene>
<evidence type="ECO:0000259" key="6">
    <source>
        <dbReference type="Pfam" id="PF01425"/>
    </source>
</evidence>
<organism evidence="7 8">
    <name type="scientific">Scytalidium lignicola</name>
    <name type="common">Hyphomycete</name>
    <dbReference type="NCBI Taxonomy" id="5539"/>
    <lineage>
        <taxon>Eukaryota</taxon>
        <taxon>Fungi</taxon>
        <taxon>Dikarya</taxon>
        <taxon>Ascomycota</taxon>
        <taxon>Pezizomycotina</taxon>
        <taxon>Leotiomycetes</taxon>
        <taxon>Leotiomycetes incertae sedis</taxon>
        <taxon>Scytalidium</taxon>
    </lineage>
</organism>
<evidence type="ECO:0000256" key="5">
    <source>
        <dbReference type="PIRSR" id="PIRSR001221-2"/>
    </source>
</evidence>
<dbReference type="PANTHER" id="PTHR46072:SF11">
    <property type="entry name" value="AMIDASE-RELATED"/>
    <property type="match status" value="1"/>
</dbReference>
<evidence type="ECO:0000256" key="1">
    <source>
        <dbReference type="ARBA" id="ARBA00001311"/>
    </source>
</evidence>
<dbReference type="AlphaFoldDB" id="A0A3E2H9Q8"/>
<dbReference type="PIRSF" id="PIRSF001221">
    <property type="entry name" value="Amidase_fungi"/>
    <property type="match status" value="1"/>
</dbReference>
<dbReference type="PANTHER" id="PTHR46072">
    <property type="entry name" value="AMIDASE-RELATED-RELATED"/>
    <property type="match status" value="1"/>
</dbReference>
<dbReference type="OMA" id="VIGPCGR"/>
<protein>
    <recommendedName>
        <fullName evidence="3">amidase</fullName>
        <ecNumber evidence="3">3.5.1.4</ecNumber>
    </recommendedName>
</protein>
<feature type="binding site" evidence="5">
    <location>
        <position position="153"/>
    </location>
    <ligand>
        <name>substrate</name>
    </ligand>
</feature>
<keyword evidence="8" id="KW-1185">Reference proteome</keyword>